<dbReference type="SUPFAM" id="SSF56601">
    <property type="entry name" value="beta-lactamase/transpeptidase-like"/>
    <property type="match status" value="1"/>
</dbReference>
<dbReference type="PANTHER" id="PTHR46825">
    <property type="entry name" value="D-ALANYL-D-ALANINE-CARBOXYPEPTIDASE/ENDOPEPTIDASE AMPH"/>
    <property type="match status" value="1"/>
</dbReference>
<gene>
    <name evidence="3" type="ORF">D6D01_05300</name>
</gene>
<dbReference type="Pfam" id="PF00144">
    <property type="entry name" value="Beta-lactamase"/>
    <property type="match status" value="1"/>
</dbReference>
<dbReference type="EMBL" id="QZBD01000196">
    <property type="protein sequence ID" value="THY24821.1"/>
    <property type="molecule type" value="Genomic_DNA"/>
</dbReference>
<dbReference type="InterPro" id="IPR012338">
    <property type="entry name" value="Beta-lactam/transpept-like"/>
</dbReference>
<dbReference type="InterPro" id="IPR001466">
    <property type="entry name" value="Beta-lactam-related"/>
</dbReference>
<proteinExistence type="inferred from homology"/>
<organism evidence="3 4">
    <name type="scientific">Aureobasidium pullulans</name>
    <name type="common">Black yeast</name>
    <name type="synonym">Pullularia pullulans</name>
    <dbReference type="NCBI Taxonomy" id="5580"/>
    <lineage>
        <taxon>Eukaryota</taxon>
        <taxon>Fungi</taxon>
        <taxon>Dikarya</taxon>
        <taxon>Ascomycota</taxon>
        <taxon>Pezizomycotina</taxon>
        <taxon>Dothideomycetes</taxon>
        <taxon>Dothideomycetidae</taxon>
        <taxon>Dothideales</taxon>
        <taxon>Saccotheciaceae</taxon>
        <taxon>Aureobasidium</taxon>
    </lineage>
</organism>
<comment type="similarity">
    <text evidence="1">Belongs to the peptidase S12 family.</text>
</comment>
<protein>
    <submittedName>
        <fullName evidence="3">Beta-lactamase family protein</fullName>
    </submittedName>
</protein>
<dbReference type="PANTHER" id="PTHR46825:SF9">
    <property type="entry name" value="BETA-LACTAMASE-RELATED DOMAIN-CONTAINING PROTEIN"/>
    <property type="match status" value="1"/>
</dbReference>
<evidence type="ECO:0000259" key="2">
    <source>
        <dbReference type="Pfam" id="PF00144"/>
    </source>
</evidence>
<evidence type="ECO:0000313" key="4">
    <source>
        <dbReference type="Proteomes" id="UP000306584"/>
    </source>
</evidence>
<comment type="caution">
    <text evidence="3">The sequence shown here is derived from an EMBL/GenBank/DDBJ whole genome shotgun (WGS) entry which is preliminary data.</text>
</comment>
<dbReference type="AlphaFoldDB" id="A0A4S9L6P8"/>
<evidence type="ECO:0000256" key="1">
    <source>
        <dbReference type="ARBA" id="ARBA00038215"/>
    </source>
</evidence>
<feature type="domain" description="Beta-lactamase-related" evidence="2">
    <location>
        <begin position="3"/>
        <end position="180"/>
    </location>
</feature>
<accession>A0A4S9L6P8</accession>
<reference evidence="3 4" key="1">
    <citation type="submission" date="2018-10" db="EMBL/GenBank/DDBJ databases">
        <title>Fifty Aureobasidium pullulans genomes reveal a recombining polyextremotolerant generalist.</title>
        <authorList>
            <person name="Gostincar C."/>
            <person name="Turk M."/>
            <person name="Zajc J."/>
            <person name="Gunde-Cimerman N."/>
        </authorList>
    </citation>
    <scope>NUCLEOTIDE SEQUENCE [LARGE SCALE GENOMIC DNA]</scope>
    <source>
        <strain evidence="3 4">EXF-6604</strain>
    </source>
</reference>
<dbReference type="Proteomes" id="UP000306584">
    <property type="component" value="Unassembled WGS sequence"/>
</dbReference>
<name>A0A4S9L6P8_AURPU</name>
<evidence type="ECO:0000313" key="3">
    <source>
        <dbReference type="EMBL" id="THY24821.1"/>
    </source>
</evidence>
<dbReference type="InterPro" id="IPR050491">
    <property type="entry name" value="AmpC-like"/>
</dbReference>
<sequence length="328" mass="36868">MMYTVATHLIETLSQQSVSDFLLERRLRPLGMTSTFNRSAEVWASSQGDRFSSPYFFHDGKYHHTCHQDTPGGQGAESIKSSVNDYAKCIRAMMNRIDPITRPIYESVTTPRVSQTSGKTLEDIENDGSPEASYALGWDVKHHRGAKIIAHDGIVAGRGSRMFILPSQNIGAVVLGDSEGTFHLSAITPNSIIDQVMETPLDQCGGFAKSRVKRFEAQEARREKTIKRNLERRAQAKGTLQVDLEAYQGSFWNMGYRTLIVEDMDARADNIIFRGYLVEIIGDESDEEVLPVRFKFDTEGKVIAVALGLEKALDTDHLIWFTREEGWE</sequence>
<dbReference type="Gene3D" id="3.40.710.10">
    <property type="entry name" value="DD-peptidase/beta-lactamase superfamily"/>
    <property type="match status" value="1"/>
</dbReference>